<dbReference type="EMBL" id="AAVO02000002">
    <property type="protein sequence ID" value="EDM88435.1"/>
    <property type="molecule type" value="Genomic_DNA"/>
</dbReference>
<dbReference type="AlphaFoldDB" id="A5ZNI8"/>
<protein>
    <submittedName>
        <fullName evidence="2">Uncharacterized protein</fullName>
    </submittedName>
</protein>
<organism evidence="2 3">
    <name type="scientific">Blautia obeum ATCC 29174</name>
    <dbReference type="NCBI Taxonomy" id="411459"/>
    <lineage>
        <taxon>Bacteria</taxon>
        <taxon>Bacillati</taxon>
        <taxon>Bacillota</taxon>
        <taxon>Clostridia</taxon>
        <taxon>Lachnospirales</taxon>
        <taxon>Lachnospiraceae</taxon>
        <taxon>Blautia</taxon>
    </lineage>
</organism>
<dbReference type="HOGENOM" id="CLU_3096188_0_0_9"/>
<feature type="region of interest" description="Disordered" evidence="1">
    <location>
        <begin position="1"/>
        <end position="25"/>
    </location>
</feature>
<evidence type="ECO:0000256" key="1">
    <source>
        <dbReference type="SAM" id="MobiDB-lite"/>
    </source>
</evidence>
<dbReference type="Proteomes" id="UP000006002">
    <property type="component" value="Unassembled WGS sequence"/>
</dbReference>
<evidence type="ECO:0000313" key="3">
    <source>
        <dbReference type="Proteomes" id="UP000006002"/>
    </source>
</evidence>
<name>A5ZNI8_9FIRM</name>
<comment type="caution">
    <text evidence="2">The sequence shown here is derived from an EMBL/GenBank/DDBJ whole genome shotgun (WGS) entry which is preliminary data.</text>
</comment>
<accession>A5ZNI8</accession>
<reference evidence="2 3" key="1">
    <citation type="submission" date="2007-03" db="EMBL/GenBank/DDBJ databases">
        <authorList>
            <person name="Fulton L."/>
            <person name="Clifton S."/>
            <person name="Fulton B."/>
            <person name="Xu J."/>
            <person name="Minx P."/>
            <person name="Pepin K.H."/>
            <person name="Johnson M."/>
            <person name="Thiruvilangam P."/>
            <person name="Bhonagiri V."/>
            <person name="Nash W.E."/>
            <person name="Mardis E.R."/>
            <person name="Wilson R.K."/>
        </authorList>
    </citation>
    <scope>NUCLEOTIDE SEQUENCE [LARGE SCALE GENOMIC DNA]</scope>
    <source>
        <strain evidence="2 3">ATCC 29174</strain>
    </source>
</reference>
<proteinExistence type="predicted"/>
<reference evidence="2 3" key="2">
    <citation type="submission" date="2007-04" db="EMBL/GenBank/DDBJ databases">
        <title>Draft genome sequence of Ruminococcus obeum (ATCC 29174).</title>
        <authorList>
            <person name="Sudarsanam P."/>
            <person name="Ley R."/>
            <person name="Guruge J."/>
            <person name="Turnbaugh P.J."/>
            <person name="Mahowald M."/>
            <person name="Liep D."/>
            <person name="Gordon J."/>
        </authorList>
    </citation>
    <scope>NUCLEOTIDE SEQUENCE [LARGE SCALE GENOMIC DNA]</scope>
    <source>
        <strain evidence="2 3">ATCC 29174</strain>
    </source>
</reference>
<evidence type="ECO:0000313" key="2">
    <source>
        <dbReference type="EMBL" id="EDM88435.1"/>
    </source>
</evidence>
<gene>
    <name evidence="2" type="ORF">RUMOBE_00556</name>
</gene>
<sequence>MFNSEREFPSVSKESTARQSTEKIRNREGIPVAVKKLLWSFMSWPPCLNFQ</sequence>